<dbReference type="Gene3D" id="3.10.20.90">
    <property type="entry name" value="Phosphatidylinositol 3-kinase Catalytic Subunit, Chain A, domain 1"/>
    <property type="match status" value="1"/>
</dbReference>
<dbReference type="CDD" id="cd14399">
    <property type="entry name" value="UBA_PLICs"/>
    <property type="match status" value="1"/>
</dbReference>
<dbReference type="SMART" id="SM00727">
    <property type="entry name" value="STI1"/>
    <property type="match status" value="4"/>
</dbReference>
<dbReference type="InterPro" id="IPR006636">
    <property type="entry name" value="STI1_HS-bd"/>
</dbReference>
<sequence>MTGDASNSLKLIIRLTSSSRFEIGSCGPGSTIRQIKEIISQREESGRCAAERQRLIHKGRILSDDSRTLADYGIGSGESSSGEGIVLYLVKGGGGGDVNAPSARAAAADATMSAPASAASLPNPNASLNNNPFVNFGNANAANNPMASMMNMMGNSGGMPDLASIQQQFQQNPQMMSDMMNNPMVQSLMSSPDFLRNMMESNPQMRQVMESNPELRHALEDPEFMRRSMQMMRDPSAMQNMMRNQDLAMSQIENMPGGYNALRRMYEDVQEPMIDALAGGGSAGTTGSGSGGNAAQGRSGGGTAGATNQAMPNPWGSSAPTPTNQAAGGGGANPFASLMGGQGAGGVGANPFASLMGSAGGIGMPGAGAGAANNPWANPMMGPNAPNLEATLQMMENPMMQQMMQNMMSNPETMRMMMDSNPMVQQLRQTNPQAAAIFDNPEMMRAMMDPNNLRSMVQMQQAMQQLSGSMPGMMGIPASPAPAGGLDFSNLLGTSGTRSGVTAAAPMVNPFMFPFMPPTASGDGGPAAVIGGSAAQPAPGQRFRQQLQSLQDMGFTDRSANIRALSSAHGNVNRAIEILLESLPEMTDSSEVAATDGTGDDVGAVSQGDNDGAGESSMPKDTSEKKND</sequence>
<feature type="region of interest" description="Disordered" evidence="2">
    <location>
        <begin position="587"/>
        <end position="628"/>
    </location>
</feature>
<dbReference type="InterPro" id="IPR009060">
    <property type="entry name" value="UBA-like_sf"/>
</dbReference>
<dbReference type="FunFam" id="1.10.8.10:FF:000079">
    <property type="entry name" value="Ubiquitin family protein"/>
    <property type="match status" value="1"/>
</dbReference>
<feature type="compositionally biased region" description="Gly residues" evidence="2">
    <location>
        <begin position="278"/>
        <end position="304"/>
    </location>
</feature>
<feature type="region of interest" description="Disordered" evidence="2">
    <location>
        <begin position="277"/>
        <end position="331"/>
    </location>
</feature>
<protein>
    <recommendedName>
        <fullName evidence="1">Ubiquilin</fullName>
    </recommendedName>
</protein>
<name>A0ABD3QGP6_9STRA</name>
<dbReference type="SUPFAM" id="SSF46934">
    <property type="entry name" value="UBA-like"/>
    <property type="match status" value="1"/>
</dbReference>
<organism evidence="5 6">
    <name type="scientific">Stephanodiscus triporus</name>
    <dbReference type="NCBI Taxonomy" id="2934178"/>
    <lineage>
        <taxon>Eukaryota</taxon>
        <taxon>Sar</taxon>
        <taxon>Stramenopiles</taxon>
        <taxon>Ochrophyta</taxon>
        <taxon>Bacillariophyta</taxon>
        <taxon>Coscinodiscophyceae</taxon>
        <taxon>Thalassiosirophycidae</taxon>
        <taxon>Stephanodiscales</taxon>
        <taxon>Stephanodiscaceae</taxon>
        <taxon>Stephanodiscus</taxon>
    </lineage>
</organism>
<dbReference type="Gene3D" id="1.10.260.100">
    <property type="match status" value="1"/>
</dbReference>
<dbReference type="Pfam" id="PF23195">
    <property type="entry name" value="UBQLN1"/>
    <property type="match status" value="2"/>
</dbReference>
<dbReference type="PROSITE" id="PS50030">
    <property type="entry name" value="UBA"/>
    <property type="match status" value="1"/>
</dbReference>
<evidence type="ECO:0000259" key="4">
    <source>
        <dbReference type="PROSITE" id="PS50053"/>
    </source>
</evidence>
<evidence type="ECO:0000256" key="1">
    <source>
        <dbReference type="ARBA" id="ARBA00071717"/>
    </source>
</evidence>
<evidence type="ECO:0000256" key="2">
    <source>
        <dbReference type="SAM" id="MobiDB-lite"/>
    </source>
</evidence>
<evidence type="ECO:0000313" key="5">
    <source>
        <dbReference type="EMBL" id="KAL3798941.1"/>
    </source>
</evidence>
<dbReference type="FunFam" id="1.10.260.100:FF:000001">
    <property type="entry name" value="Ubiquilin 1"/>
    <property type="match status" value="1"/>
</dbReference>
<dbReference type="InterPro" id="IPR000626">
    <property type="entry name" value="Ubiquitin-like_dom"/>
</dbReference>
<dbReference type="InterPro" id="IPR029071">
    <property type="entry name" value="Ubiquitin-like_domsf"/>
</dbReference>
<dbReference type="Pfam" id="PF00627">
    <property type="entry name" value="UBA"/>
    <property type="match status" value="1"/>
</dbReference>
<feature type="domain" description="Ubiquitin-like" evidence="4">
    <location>
        <begin position="9"/>
        <end position="79"/>
    </location>
</feature>
<proteinExistence type="predicted"/>
<reference evidence="5 6" key="1">
    <citation type="submission" date="2024-10" db="EMBL/GenBank/DDBJ databases">
        <title>Updated reference genomes for cyclostephanoid diatoms.</title>
        <authorList>
            <person name="Roberts W.R."/>
            <person name="Alverson A.J."/>
        </authorList>
    </citation>
    <scope>NUCLEOTIDE SEQUENCE [LARGE SCALE GENOMIC DNA]</scope>
    <source>
        <strain evidence="5 6">AJA276-08</strain>
    </source>
</reference>
<comment type="caution">
    <text evidence="5">The sequence shown here is derived from an EMBL/GenBank/DDBJ whole genome shotgun (WGS) entry which is preliminary data.</text>
</comment>
<dbReference type="Proteomes" id="UP001530315">
    <property type="component" value="Unassembled WGS sequence"/>
</dbReference>
<dbReference type="PROSITE" id="PS50053">
    <property type="entry name" value="UBIQUITIN_2"/>
    <property type="match status" value="1"/>
</dbReference>
<dbReference type="EMBL" id="JALLAZ020000274">
    <property type="protein sequence ID" value="KAL3798941.1"/>
    <property type="molecule type" value="Genomic_DNA"/>
</dbReference>
<dbReference type="Pfam" id="PF00240">
    <property type="entry name" value="ubiquitin"/>
    <property type="match status" value="1"/>
</dbReference>
<feature type="compositionally biased region" description="Polar residues" evidence="2">
    <location>
        <begin position="305"/>
        <end position="326"/>
    </location>
</feature>
<evidence type="ECO:0000259" key="3">
    <source>
        <dbReference type="PROSITE" id="PS50030"/>
    </source>
</evidence>
<dbReference type="PANTHER" id="PTHR10677:SF3">
    <property type="entry name" value="FI07626P-RELATED"/>
    <property type="match status" value="1"/>
</dbReference>
<dbReference type="InterPro" id="IPR015496">
    <property type="entry name" value="Ubiquilin"/>
</dbReference>
<accession>A0ABD3QGP6</accession>
<dbReference type="Gene3D" id="1.10.8.10">
    <property type="entry name" value="DNA helicase RuvA subunit, C-terminal domain"/>
    <property type="match status" value="1"/>
</dbReference>
<dbReference type="SMART" id="SM00213">
    <property type="entry name" value="UBQ"/>
    <property type="match status" value="1"/>
</dbReference>
<dbReference type="PANTHER" id="PTHR10677">
    <property type="entry name" value="UBIQUILIN"/>
    <property type="match status" value="1"/>
</dbReference>
<dbReference type="AlphaFoldDB" id="A0ABD3QGP6"/>
<keyword evidence="6" id="KW-1185">Reference proteome</keyword>
<dbReference type="InterPro" id="IPR015940">
    <property type="entry name" value="UBA"/>
</dbReference>
<dbReference type="SUPFAM" id="SSF54236">
    <property type="entry name" value="Ubiquitin-like"/>
    <property type="match status" value="1"/>
</dbReference>
<gene>
    <name evidence="5" type="ORF">ACHAW5_003067</name>
</gene>
<feature type="domain" description="UBA" evidence="3">
    <location>
        <begin position="541"/>
        <end position="582"/>
    </location>
</feature>
<dbReference type="SMART" id="SM00165">
    <property type="entry name" value="UBA"/>
    <property type="match status" value="1"/>
</dbReference>
<evidence type="ECO:0000313" key="6">
    <source>
        <dbReference type="Proteomes" id="UP001530315"/>
    </source>
</evidence>